<dbReference type="Gene3D" id="1.10.357.10">
    <property type="entry name" value="Tetracycline Repressor, domain 2"/>
    <property type="match status" value="1"/>
</dbReference>
<sequence length="219" mass="23812">MSSRMPSMDTDPGLRERKKLRTRRELAEAALRLFADQGYEPTTVAQIAAAANVSRATFFNYFTDKEDVLFADASAHEDLMKEVLTDTDREVTPGQALFQAVERLLQAPVWSLSPESDLVPVRARLIVTEPALRARALLRIADIHAAWARALHEAFPDRLDEIEAATLAGTVIGAVLGAAATHLATGAEHGSLPGIVRKAAEAALAGPRSHPQDRPLHRL</sequence>
<dbReference type="Gene3D" id="1.10.10.60">
    <property type="entry name" value="Homeodomain-like"/>
    <property type="match status" value="1"/>
</dbReference>
<evidence type="ECO:0000256" key="4">
    <source>
        <dbReference type="PROSITE-ProRule" id="PRU00335"/>
    </source>
</evidence>
<dbReference type="InterPro" id="IPR041347">
    <property type="entry name" value="MftR_C"/>
</dbReference>
<dbReference type="Pfam" id="PF17754">
    <property type="entry name" value="TetR_C_14"/>
    <property type="match status" value="1"/>
</dbReference>
<dbReference type="PROSITE" id="PS01081">
    <property type="entry name" value="HTH_TETR_1"/>
    <property type="match status" value="1"/>
</dbReference>
<evidence type="ECO:0000256" key="1">
    <source>
        <dbReference type="ARBA" id="ARBA00023015"/>
    </source>
</evidence>
<keyword evidence="2 4" id="KW-0238">DNA-binding</keyword>
<dbReference type="AlphaFoldDB" id="A0A4R5FVT5"/>
<keyword evidence="3" id="KW-0804">Transcription</keyword>
<proteinExistence type="predicted"/>
<gene>
    <name evidence="6" type="ORF">E1295_06865</name>
</gene>
<dbReference type="GO" id="GO:0000976">
    <property type="term" value="F:transcription cis-regulatory region binding"/>
    <property type="evidence" value="ECO:0007669"/>
    <property type="project" value="TreeGrafter"/>
</dbReference>
<dbReference type="InterPro" id="IPR023772">
    <property type="entry name" value="DNA-bd_HTH_TetR-type_CS"/>
</dbReference>
<evidence type="ECO:0000259" key="5">
    <source>
        <dbReference type="PROSITE" id="PS50977"/>
    </source>
</evidence>
<dbReference type="PRINTS" id="PR00455">
    <property type="entry name" value="HTHTETR"/>
</dbReference>
<dbReference type="InterPro" id="IPR001647">
    <property type="entry name" value="HTH_TetR"/>
</dbReference>
<feature type="domain" description="HTH tetR-type" evidence="5">
    <location>
        <begin position="20"/>
        <end position="80"/>
    </location>
</feature>
<keyword evidence="7" id="KW-1185">Reference proteome</keyword>
<dbReference type="GO" id="GO:0003700">
    <property type="term" value="F:DNA-binding transcription factor activity"/>
    <property type="evidence" value="ECO:0007669"/>
    <property type="project" value="TreeGrafter"/>
</dbReference>
<dbReference type="SUPFAM" id="SSF46689">
    <property type="entry name" value="Homeodomain-like"/>
    <property type="match status" value="1"/>
</dbReference>
<evidence type="ECO:0000313" key="7">
    <source>
        <dbReference type="Proteomes" id="UP000295136"/>
    </source>
</evidence>
<keyword evidence="1" id="KW-0805">Transcription regulation</keyword>
<accession>A0A4R5FVT5</accession>
<dbReference type="Proteomes" id="UP000295136">
    <property type="component" value="Unassembled WGS sequence"/>
</dbReference>
<dbReference type="EMBL" id="SMLD01000011">
    <property type="protein sequence ID" value="TDE57991.1"/>
    <property type="molecule type" value="Genomic_DNA"/>
</dbReference>
<name>A0A4R5FVT5_9ACTN</name>
<dbReference type="PROSITE" id="PS50977">
    <property type="entry name" value="HTH_TETR_2"/>
    <property type="match status" value="1"/>
</dbReference>
<dbReference type="PANTHER" id="PTHR30055">
    <property type="entry name" value="HTH-TYPE TRANSCRIPTIONAL REGULATOR RUTR"/>
    <property type="match status" value="1"/>
</dbReference>
<evidence type="ECO:0000256" key="2">
    <source>
        <dbReference type="ARBA" id="ARBA00023125"/>
    </source>
</evidence>
<comment type="caution">
    <text evidence="6">The sequence shown here is derived from an EMBL/GenBank/DDBJ whole genome shotgun (WGS) entry which is preliminary data.</text>
</comment>
<dbReference type="PANTHER" id="PTHR30055:SF234">
    <property type="entry name" value="HTH-TYPE TRANSCRIPTIONAL REGULATOR BETI"/>
    <property type="match status" value="1"/>
</dbReference>
<protein>
    <submittedName>
        <fullName evidence="6">TetR family transcriptional regulator</fullName>
    </submittedName>
</protein>
<organism evidence="6 7">
    <name type="scientific">Nonomuraea mesophila</name>
    <dbReference type="NCBI Taxonomy" id="2530382"/>
    <lineage>
        <taxon>Bacteria</taxon>
        <taxon>Bacillati</taxon>
        <taxon>Actinomycetota</taxon>
        <taxon>Actinomycetes</taxon>
        <taxon>Streptosporangiales</taxon>
        <taxon>Streptosporangiaceae</taxon>
        <taxon>Nonomuraea</taxon>
    </lineage>
</organism>
<evidence type="ECO:0000313" key="6">
    <source>
        <dbReference type="EMBL" id="TDE57991.1"/>
    </source>
</evidence>
<feature type="DNA-binding region" description="H-T-H motif" evidence="4">
    <location>
        <begin position="43"/>
        <end position="62"/>
    </location>
</feature>
<evidence type="ECO:0000256" key="3">
    <source>
        <dbReference type="ARBA" id="ARBA00023163"/>
    </source>
</evidence>
<reference evidence="6 7" key="1">
    <citation type="submission" date="2019-03" db="EMBL/GenBank/DDBJ databases">
        <title>Draft genome sequences of novel Actinobacteria.</title>
        <authorList>
            <person name="Sahin N."/>
            <person name="Ay H."/>
            <person name="Saygin H."/>
        </authorList>
    </citation>
    <scope>NUCLEOTIDE SEQUENCE [LARGE SCALE GENOMIC DNA]</scope>
    <source>
        <strain evidence="6 7">6K102</strain>
    </source>
</reference>
<dbReference type="InterPro" id="IPR050109">
    <property type="entry name" value="HTH-type_TetR-like_transc_reg"/>
</dbReference>
<dbReference type="Pfam" id="PF00440">
    <property type="entry name" value="TetR_N"/>
    <property type="match status" value="1"/>
</dbReference>
<dbReference type="InterPro" id="IPR009057">
    <property type="entry name" value="Homeodomain-like_sf"/>
</dbReference>